<evidence type="ECO:0000313" key="1">
    <source>
        <dbReference type="EMBL" id="MEY9470868.1"/>
    </source>
</evidence>
<evidence type="ECO:0008006" key="3">
    <source>
        <dbReference type="Google" id="ProtNLM"/>
    </source>
</evidence>
<comment type="caution">
    <text evidence="1">The sequence shown here is derived from an EMBL/GenBank/DDBJ whole genome shotgun (WGS) entry which is preliminary data.</text>
</comment>
<dbReference type="Proteomes" id="UP001565474">
    <property type="component" value="Unassembled WGS sequence"/>
</dbReference>
<keyword evidence="2" id="KW-1185">Reference proteome</keyword>
<evidence type="ECO:0000313" key="2">
    <source>
        <dbReference type="Proteomes" id="UP001565474"/>
    </source>
</evidence>
<sequence length="30" mass="3385">MIIRLHYSHKTDNNAFLALGVFLNGALKAR</sequence>
<protein>
    <recommendedName>
        <fullName evidence="3">Transposase</fullName>
    </recommendedName>
</protein>
<accession>A0ABV4GFZ5</accession>
<organism evidence="1 2">
    <name type="scientific">Bradyrhizobium yuanmingense</name>
    <dbReference type="NCBI Taxonomy" id="108015"/>
    <lineage>
        <taxon>Bacteria</taxon>
        <taxon>Pseudomonadati</taxon>
        <taxon>Pseudomonadota</taxon>
        <taxon>Alphaproteobacteria</taxon>
        <taxon>Hyphomicrobiales</taxon>
        <taxon>Nitrobacteraceae</taxon>
        <taxon>Bradyrhizobium</taxon>
    </lineage>
</organism>
<gene>
    <name evidence="1" type="ORF">ABH992_003267</name>
</gene>
<reference evidence="1 2" key="1">
    <citation type="submission" date="2024-07" db="EMBL/GenBank/DDBJ databases">
        <title>Genomic Encyclopedia of Type Strains, Phase V (KMG-V): Genome sequencing to study the core and pangenomes of soil and plant-associated prokaryotes.</title>
        <authorList>
            <person name="Whitman W."/>
        </authorList>
    </citation>
    <scope>NUCLEOTIDE SEQUENCE [LARGE SCALE GENOMIC DNA]</scope>
    <source>
        <strain evidence="1 2">USDA 222</strain>
    </source>
</reference>
<name>A0ABV4GFZ5_9BRAD</name>
<proteinExistence type="predicted"/>
<dbReference type="EMBL" id="JBGBZN010000002">
    <property type="protein sequence ID" value="MEY9470868.1"/>
    <property type="molecule type" value="Genomic_DNA"/>
</dbReference>